<evidence type="ECO:0000256" key="1">
    <source>
        <dbReference type="SAM" id="MobiDB-lite"/>
    </source>
</evidence>
<dbReference type="AlphaFoldDB" id="A0AAV7L019"/>
<dbReference type="EMBL" id="JANPWB010000016">
    <property type="protein sequence ID" value="KAJ1082623.1"/>
    <property type="molecule type" value="Genomic_DNA"/>
</dbReference>
<sequence length="103" mass="10961">MEQGRLQHTSRLCLIRVRHAQTGHIRTRPPCLDSCTATPASGHSIRVPLASPPFASTSRMAHRDVTPQISRSPTGTGPSAAAGGWLLTSSVGRVSVAAHLLRF</sequence>
<reference evidence="2" key="1">
    <citation type="journal article" date="2022" name="bioRxiv">
        <title>Sequencing and chromosome-scale assembly of the giantPleurodeles waltlgenome.</title>
        <authorList>
            <person name="Brown T."/>
            <person name="Elewa A."/>
            <person name="Iarovenko S."/>
            <person name="Subramanian E."/>
            <person name="Araus A.J."/>
            <person name="Petzold A."/>
            <person name="Susuki M."/>
            <person name="Suzuki K.-i.T."/>
            <person name="Hayashi T."/>
            <person name="Toyoda A."/>
            <person name="Oliveira C."/>
            <person name="Osipova E."/>
            <person name="Leigh N.D."/>
            <person name="Simon A."/>
            <person name="Yun M.H."/>
        </authorList>
    </citation>
    <scope>NUCLEOTIDE SEQUENCE</scope>
    <source>
        <strain evidence="2">20211129_DDA</strain>
        <tissue evidence="2">Liver</tissue>
    </source>
</reference>
<gene>
    <name evidence="2" type="ORF">NDU88_002788</name>
</gene>
<comment type="caution">
    <text evidence="2">The sequence shown here is derived from an EMBL/GenBank/DDBJ whole genome shotgun (WGS) entry which is preliminary data.</text>
</comment>
<evidence type="ECO:0000313" key="2">
    <source>
        <dbReference type="EMBL" id="KAJ1082623.1"/>
    </source>
</evidence>
<feature type="region of interest" description="Disordered" evidence="1">
    <location>
        <begin position="42"/>
        <end position="82"/>
    </location>
</feature>
<keyword evidence="3" id="KW-1185">Reference proteome</keyword>
<feature type="compositionally biased region" description="Low complexity" evidence="1">
    <location>
        <begin position="72"/>
        <end position="82"/>
    </location>
</feature>
<dbReference type="Proteomes" id="UP001066276">
    <property type="component" value="Chromosome 12"/>
</dbReference>
<accession>A0AAV7L019</accession>
<name>A0AAV7L019_PLEWA</name>
<protein>
    <submittedName>
        <fullName evidence="2">Uncharacterized protein</fullName>
    </submittedName>
</protein>
<proteinExistence type="predicted"/>
<evidence type="ECO:0000313" key="3">
    <source>
        <dbReference type="Proteomes" id="UP001066276"/>
    </source>
</evidence>
<organism evidence="2 3">
    <name type="scientific">Pleurodeles waltl</name>
    <name type="common">Iberian ribbed newt</name>
    <dbReference type="NCBI Taxonomy" id="8319"/>
    <lineage>
        <taxon>Eukaryota</taxon>
        <taxon>Metazoa</taxon>
        <taxon>Chordata</taxon>
        <taxon>Craniata</taxon>
        <taxon>Vertebrata</taxon>
        <taxon>Euteleostomi</taxon>
        <taxon>Amphibia</taxon>
        <taxon>Batrachia</taxon>
        <taxon>Caudata</taxon>
        <taxon>Salamandroidea</taxon>
        <taxon>Salamandridae</taxon>
        <taxon>Pleurodelinae</taxon>
        <taxon>Pleurodeles</taxon>
    </lineage>
</organism>